<protein>
    <submittedName>
        <fullName evidence="1">Uncharacterized protein</fullName>
    </submittedName>
</protein>
<dbReference type="EMBL" id="ML976619">
    <property type="protein sequence ID" value="KAF1841051.1"/>
    <property type="molecule type" value="Genomic_DNA"/>
</dbReference>
<name>A0A9P4G8M7_9PLEO</name>
<evidence type="ECO:0000313" key="2">
    <source>
        <dbReference type="Proteomes" id="UP000800039"/>
    </source>
</evidence>
<accession>A0A9P4G8M7</accession>
<organism evidence="1 2">
    <name type="scientific">Cucurbitaria berberidis CBS 394.84</name>
    <dbReference type="NCBI Taxonomy" id="1168544"/>
    <lineage>
        <taxon>Eukaryota</taxon>
        <taxon>Fungi</taxon>
        <taxon>Dikarya</taxon>
        <taxon>Ascomycota</taxon>
        <taxon>Pezizomycotina</taxon>
        <taxon>Dothideomycetes</taxon>
        <taxon>Pleosporomycetidae</taxon>
        <taxon>Pleosporales</taxon>
        <taxon>Pleosporineae</taxon>
        <taxon>Cucurbitariaceae</taxon>
        <taxon>Cucurbitaria</taxon>
    </lineage>
</organism>
<dbReference type="RefSeq" id="XP_040783614.1">
    <property type="nucleotide sequence ID" value="XM_040934271.1"/>
</dbReference>
<dbReference type="AlphaFoldDB" id="A0A9P4G8M7"/>
<proteinExistence type="predicted"/>
<reference evidence="1" key="1">
    <citation type="submission" date="2020-01" db="EMBL/GenBank/DDBJ databases">
        <authorList>
            <consortium name="DOE Joint Genome Institute"/>
            <person name="Haridas S."/>
            <person name="Albert R."/>
            <person name="Binder M."/>
            <person name="Bloem J."/>
            <person name="Labutti K."/>
            <person name="Salamov A."/>
            <person name="Andreopoulos B."/>
            <person name="Baker S.E."/>
            <person name="Barry K."/>
            <person name="Bills G."/>
            <person name="Bluhm B.H."/>
            <person name="Cannon C."/>
            <person name="Castanera R."/>
            <person name="Culley D.E."/>
            <person name="Daum C."/>
            <person name="Ezra D."/>
            <person name="Gonzalez J.B."/>
            <person name="Henrissat B."/>
            <person name="Kuo A."/>
            <person name="Liang C."/>
            <person name="Lipzen A."/>
            <person name="Lutzoni F."/>
            <person name="Magnuson J."/>
            <person name="Mondo S."/>
            <person name="Nolan M."/>
            <person name="Ohm R."/>
            <person name="Pangilinan J."/>
            <person name="Park H.-J."/>
            <person name="Ramirez L."/>
            <person name="Alfaro M."/>
            <person name="Sun H."/>
            <person name="Tritt A."/>
            <person name="Yoshinaga Y."/>
            <person name="Zwiers L.-H."/>
            <person name="Turgeon B.G."/>
            <person name="Goodwin S.B."/>
            <person name="Spatafora J.W."/>
            <person name="Crous P.W."/>
            <person name="Grigoriev I.V."/>
        </authorList>
    </citation>
    <scope>NUCLEOTIDE SEQUENCE</scope>
    <source>
        <strain evidence="1">CBS 394.84</strain>
    </source>
</reference>
<dbReference type="Proteomes" id="UP000800039">
    <property type="component" value="Unassembled WGS sequence"/>
</dbReference>
<gene>
    <name evidence="1" type="ORF">K460DRAFT_371051</name>
</gene>
<dbReference type="GeneID" id="63851522"/>
<keyword evidence="2" id="KW-1185">Reference proteome</keyword>
<dbReference type="OrthoDB" id="3797124at2759"/>
<evidence type="ECO:0000313" key="1">
    <source>
        <dbReference type="EMBL" id="KAF1841051.1"/>
    </source>
</evidence>
<comment type="caution">
    <text evidence="1">The sequence shown here is derived from an EMBL/GenBank/DDBJ whole genome shotgun (WGS) entry which is preliminary data.</text>
</comment>
<sequence>MQPSLEAKLLYPVGLTDDLHRYISGTSVDPILLRHINEHQKLIDTIFIPQCADPRQLITSTRRRIMAGFLPEHKTCSFVEFAQMLPSLESLSIVFCGGWIGNIYDYWDKRDYVDLFQHRKVKTCELLISGYMPYTFAAAICHMFDLSTVTRLILSDCNTWLFAAVSCLPELENLTHFQFYTKDSSMYPKFSGECKDLFQRNQSLQHVYLSLSWLADIPLGPETPSGDTSYLWPLHHRLKTLALYDPINESLGDDVLETALVFLPDSSLEYICREFLGLQQFALQPPVQDLLSACQTDARTDFLLQYLEPIKLLKDLRILQLYEYPVSTVHLPRSLAGDAAAVGAHQVATRFFQGVHPHCPYLNVLVLGIGGDFFEPEFALGVNHDDRHIVQRASQHIFVKRQKTLDSGSVHVAADLVSPIRICDEFPDLDLLAYDPGYQILHRLNYQQC</sequence>